<dbReference type="AlphaFoldDB" id="A0A8S1J9V8"/>
<comment type="subcellular location">
    <subcellularLocation>
        <location evidence="1">Endomembrane system</location>
        <topology evidence="1">Multi-pass membrane protein</topology>
    </subcellularLocation>
</comment>
<dbReference type="GO" id="GO:0008610">
    <property type="term" value="P:lipid biosynthetic process"/>
    <property type="evidence" value="ECO:0007669"/>
    <property type="project" value="InterPro"/>
</dbReference>
<comment type="similarity">
    <text evidence="2">Belongs to the sterol desaturase family.</text>
</comment>
<evidence type="ECO:0000256" key="7">
    <source>
        <dbReference type="ARBA" id="ARBA00023136"/>
    </source>
</evidence>
<evidence type="ECO:0000256" key="8">
    <source>
        <dbReference type="SAM" id="Phobius"/>
    </source>
</evidence>
<dbReference type="GO" id="GO:0050479">
    <property type="term" value="F:glyceryl-ether monooxygenase activity"/>
    <property type="evidence" value="ECO:0007669"/>
    <property type="project" value="TreeGrafter"/>
</dbReference>
<keyword evidence="5" id="KW-0560">Oxidoreductase</keyword>
<organism evidence="10 11">
    <name type="scientific">Ostreobium quekettii</name>
    <dbReference type="NCBI Taxonomy" id="121088"/>
    <lineage>
        <taxon>Eukaryota</taxon>
        <taxon>Viridiplantae</taxon>
        <taxon>Chlorophyta</taxon>
        <taxon>core chlorophytes</taxon>
        <taxon>Ulvophyceae</taxon>
        <taxon>TCBD clade</taxon>
        <taxon>Bryopsidales</taxon>
        <taxon>Ostreobineae</taxon>
        <taxon>Ostreobiaceae</taxon>
        <taxon>Ostreobium</taxon>
    </lineage>
</organism>
<dbReference type="Proteomes" id="UP000708148">
    <property type="component" value="Unassembled WGS sequence"/>
</dbReference>
<evidence type="ECO:0000256" key="2">
    <source>
        <dbReference type="ARBA" id="ARBA00009324"/>
    </source>
</evidence>
<feature type="domain" description="Fatty acid hydroxylase" evidence="9">
    <location>
        <begin position="115"/>
        <end position="243"/>
    </location>
</feature>
<keyword evidence="11" id="KW-1185">Reference proteome</keyword>
<name>A0A8S1J9V8_9CHLO</name>
<dbReference type="PANTHER" id="PTHR21624:SF1">
    <property type="entry name" value="ALKYLGLYCEROL MONOOXYGENASE"/>
    <property type="match status" value="1"/>
</dbReference>
<evidence type="ECO:0000256" key="3">
    <source>
        <dbReference type="ARBA" id="ARBA00022692"/>
    </source>
</evidence>
<evidence type="ECO:0000256" key="1">
    <source>
        <dbReference type="ARBA" id="ARBA00004127"/>
    </source>
</evidence>
<dbReference type="InterPro" id="IPR051689">
    <property type="entry name" value="Sterol_desaturase/TMEM195"/>
</dbReference>
<comment type="caution">
    <text evidence="10">The sequence shown here is derived from an EMBL/GenBank/DDBJ whole genome shotgun (WGS) entry which is preliminary data.</text>
</comment>
<evidence type="ECO:0000259" key="9">
    <source>
        <dbReference type="Pfam" id="PF04116"/>
    </source>
</evidence>
<feature type="transmembrane region" description="Helical" evidence="8">
    <location>
        <begin position="36"/>
        <end position="55"/>
    </location>
</feature>
<sequence>MFSAFHDFEYRPGSLQRWIQAAGAPDLKLPDVARKAMPFMLACTVLEFFVSLLLHKKVYYRRQTWSNIAGGAIGFVLSGLFLRGLNVFPYLVIYRFIGLKLVGPVTSNNIWVNIAAFLGFDFTHYWAHRAGHVMNIGWAGHGVHHNSPDLNFTTAFRQGITEPFIACWFYLPVALVSPPDVFFWHRSVNLVFQFFLHTQVIGKLGPLEWIFNTPSHHRVHHARNYGRVNYAGVLIIWDRMFGTFEEERDDKPCLYGIDERQVPLGTHNPLWQQLFHWVPTIKLFLKTHNPMVLITRATGEGMIAPHVSDALTRKDGKEYQKVNNQVFKLPKDGIPCDSSPVSLLDVYVCIQSLALAGPATLAIMRMCGGWNPADTVVAVLHTGGAFTTCGMFLDGTKIGRNYEMARLVLLAATAWFYLAAPYVYWVQAYSVVSIAVCGYVHKLAGLKETKAKEA</sequence>
<evidence type="ECO:0000256" key="5">
    <source>
        <dbReference type="ARBA" id="ARBA00023002"/>
    </source>
</evidence>
<dbReference type="GO" id="GO:0016020">
    <property type="term" value="C:membrane"/>
    <property type="evidence" value="ECO:0007669"/>
    <property type="project" value="GOC"/>
</dbReference>
<dbReference type="GO" id="GO:0005783">
    <property type="term" value="C:endoplasmic reticulum"/>
    <property type="evidence" value="ECO:0007669"/>
    <property type="project" value="TreeGrafter"/>
</dbReference>
<keyword evidence="7 8" id="KW-0472">Membrane</keyword>
<dbReference type="Pfam" id="PF04116">
    <property type="entry name" value="FA_hydroxylase"/>
    <property type="match status" value="1"/>
</dbReference>
<dbReference type="GO" id="GO:0006643">
    <property type="term" value="P:membrane lipid metabolic process"/>
    <property type="evidence" value="ECO:0007669"/>
    <property type="project" value="TreeGrafter"/>
</dbReference>
<evidence type="ECO:0000256" key="4">
    <source>
        <dbReference type="ARBA" id="ARBA00022989"/>
    </source>
</evidence>
<evidence type="ECO:0000256" key="6">
    <source>
        <dbReference type="ARBA" id="ARBA00023098"/>
    </source>
</evidence>
<keyword evidence="6" id="KW-0443">Lipid metabolism</keyword>
<keyword evidence="3 8" id="KW-0812">Transmembrane</keyword>
<feature type="transmembrane region" description="Helical" evidence="8">
    <location>
        <begin position="67"/>
        <end position="90"/>
    </location>
</feature>
<keyword evidence="4 8" id="KW-1133">Transmembrane helix</keyword>
<dbReference type="GO" id="GO:0005506">
    <property type="term" value="F:iron ion binding"/>
    <property type="evidence" value="ECO:0007669"/>
    <property type="project" value="InterPro"/>
</dbReference>
<evidence type="ECO:0000313" key="11">
    <source>
        <dbReference type="Proteomes" id="UP000708148"/>
    </source>
</evidence>
<feature type="transmembrane region" description="Helical" evidence="8">
    <location>
        <begin position="407"/>
        <end position="425"/>
    </location>
</feature>
<dbReference type="OrthoDB" id="6354873at2759"/>
<reference evidence="10" key="1">
    <citation type="submission" date="2020-12" db="EMBL/GenBank/DDBJ databases">
        <authorList>
            <person name="Iha C."/>
        </authorList>
    </citation>
    <scope>NUCLEOTIDE SEQUENCE</scope>
</reference>
<feature type="transmembrane region" description="Helical" evidence="8">
    <location>
        <begin position="110"/>
        <end position="127"/>
    </location>
</feature>
<evidence type="ECO:0000313" key="10">
    <source>
        <dbReference type="EMBL" id="CAD7703980.1"/>
    </source>
</evidence>
<proteinExistence type="inferred from homology"/>
<accession>A0A8S1J9V8</accession>
<dbReference type="InterPro" id="IPR006694">
    <property type="entry name" value="Fatty_acid_hydroxylase"/>
</dbReference>
<dbReference type="EMBL" id="CAJHUC010002556">
    <property type="protein sequence ID" value="CAD7703980.1"/>
    <property type="molecule type" value="Genomic_DNA"/>
</dbReference>
<dbReference type="PANTHER" id="PTHR21624">
    <property type="entry name" value="STEROL DESATURASE-RELATED PROTEIN"/>
    <property type="match status" value="1"/>
</dbReference>
<gene>
    <name evidence="10" type="ORF">OSTQU699_LOCUS9337</name>
</gene>
<protein>
    <recommendedName>
        <fullName evidence="9">Fatty acid hydroxylase domain-containing protein</fullName>
    </recommendedName>
</protein>